<evidence type="ECO:0000313" key="2">
    <source>
        <dbReference type="EMBL" id="KAL3269103.1"/>
    </source>
</evidence>
<protein>
    <submittedName>
        <fullName evidence="2">Uncharacterized protein</fullName>
    </submittedName>
</protein>
<gene>
    <name evidence="2" type="ORF">HHI36_008185</name>
</gene>
<accession>A0ABD2MRQ8</accession>
<dbReference type="AlphaFoldDB" id="A0ABD2MRQ8"/>
<evidence type="ECO:0000256" key="1">
    <source>
        <dbReference type="SAM" id="MobiDB-lite"/>
    </source>
</evidence>
<name>A0ABD2MRQ8_9CUCU</name>
<keyword evidence="3" id="KW-1185">Reference proteome</keyword>
<sequence>MAGNKISTSESNVSNNREEVEGDSSKLNSFFVADKSGSLTQKCDKLEDSINNKEGCSRSENHSVKYEKERNSYEELVGQKQLTSTDYESFGKFVVDSLMNMSQVNAELCILEIIDDIYKFKCNEGTD</sequence>
<dbReference type="EMBL" id="JABFTP020000021">
    <property type="protein sequence ID" value="KAL3269103.1"/>
    <property type="molecule type" value="Genomic_DNA"/>
</dbReference>
<comment type="caution">
    <text evidence="2">The sequence shown here is derived from an EMBL/GenBank/DDBJ whole genome shotgun (WGS) entry which is preliminary data.</text>
</comment>
<proteinExistence type="predicted"/>
<feature type="region of interest" description="Disordered" evidence="1">
    <location>
        <begin position="1"/>
        <end position="24"/>
    </location>
</feature>
<organism evidence="2 3">
    <name type="scientific">Cryptolaemus montrouzieri</name>
    <dbReference type="NCBI Taxonomy" id="559131"/>
    <lineage>
        <taxon>Eukaryota</taxon>
        <taxon>Metazoa</taxon>
        <taxon>Ecdysozoa</taxon>
        <taxon>Arthropoda</taxon>
        <taxon>Hexapoda</taxon>
        <taxon>Insecta</taxon>
        <taxon>Pterygota</taxon>
        <taxon>Neoptera</taxon>
        <taxon>Endopterygota</taxon>
        <taxon>Coleoptera</taxon>
        <taxon>Polyphaga</taxon>
        <taxon>Cucujiformia</taxon>
        <taxon>Coccinelloidea</taxon>
        <taxon>Coccinellidae</taxon>
        <taxon>Scymninae</taxon>
        <taxon>Scymnini</taxon>
        <taxon>Cryptolaemus</taxon>
    </lineage>
</organism>
<reference evidence="2 3" key="1">
    <citation type="journal article" date="2021" name="BMC Biol.">
        <title>Horizontally acquired antibacterial genes associated with adaptive radiation of ladybird beetles.</title>
        <authorList>
            <person name="Li H.S."/>
            <person name="Tang X.F."/>
            <person name="Huang Y.H."/>
            <person name="Xu Z.Y."/>
            <person name="Chen M.L."/>
            <person name="Du X.Y."/>
            <person name="Qiu B.Y."/>
            <person name="Chen P.T."/>
            <person name="Zhang W."/>
            <person name="Slipinski A."/>
            <person name="Escalona H.E."/>
            <person name="Waterhouse R.M."/>
            <person name="Zwick A."/>
            <person name="Pang H."/>
        </authorList>
    </citation>
    <scope>NUCLEOTIDE SEQUENCE [LARGE SCALE GENOMIC DNA]</scope>
    <source>
        <strain evidence="2">SYSU2018</strain>
    </source>
</reference>
<dbReference type="Proteomes" id="UP001516400">
    <property type="component" value="Unassembled WGS sequence"/>
</dbReference>
<evidence type="ECO:0000313" key="3">
    <source>
        <dbReference type="Proteomes" id="UP001516400"/>
    </source>
</evidence>